<dbReference type="Gene3D" id="3.30.70.120">
    <property type="match status" value="1"/>
</dbReference>
<proteinExistence type="predicted"/>
<dbReference type="AlphaFoldDB" id="A0A931LQE6"/>
<comment type="caution">
    <text evidence="1">The sequence shown here is derived from an EMBL/GenBank/DDBJ whole genome shotgun (WGS) entry which is preliminary data.</text>
</comment>
<dbReference type="SUPFAM" id="SSF54913">
    <property type="entry name" value="GlnB-like"/>
    <property type="match status" value="1"/>
</dbReference>
<sequence length="109" mass="11877">MKLVVCVVHCRDKGKITDELVRSGFKFTIVGSTGGFLREGNATLLIGVEDAEVDKVLEIAHQHCQAREQVVNVMPFEVAPTGAFLPSPVKVPVGGAVVFVVNVEQFHRY</sequence>
<accession>A0A931LQE6</accession>
<dbReference type="EMBL" id="JACOSL010000003">
    <property type="protein sequence ID" value="MBI1755558.1"/>
    <property type="molecule type" value="Genomic_DNA"/>
</dbReference>
<dbReference type="InterPro" id="IPR015867">
    <property type="entry name" value="N-reg_PII/ATP_PRibTrfase_C"/>
</dbReference>
<evidence type="ECO:0000313" key="2">
    <source>
        <dbReference type="Proteomes" id="UP000727962"/>
    </source>
</evidence>
<reference evidence="1" key="1">
    <citation type="submission" date="2020-07" db="EMBL/GenBank/DDBJ databases">
        <title>Huge and variable diversity of episymbiotic CPR bacteria and DPANN archaea in groundwater ecosystems.</title>
        <authorList>
            <person name="He C.Y."/>
            <person name="Keren R."/>
            <person name="Whittaker M."/>
            <person name="Farag I.F."/>
            <person name="Doudna J."/>
            <person name="Cate J.H.D."/>
            <person name="Banfield J.F."/>
        </authorList>
    </citation>
    <scope>NUCLEOTIDE SEQUENCE</scope>
    <source>
        <strain evidence="1">NC_groundwater_17_Pr7_B-0.1um_64_12</strain>
    </source>
</reference>
<evidence type="ECO:0000313" key="1">
    <source>
        <dbReference type="EMBL" id="MBI1755558.1"/>
    </source>
</evidence>
<dbReference type="PANTHER" id="PTHR38456:SF1">
    <property type="entry name" value="CYCLIC DI-AMP RECEPTOR A"/>
    <property type="match status" value="1"/>
</dbReference>
<organism evidence="1 2">
    <name type="scientific">Fimbriimonas ginsengisoli</name>
    <dbReference type="NCBI Taxonomy" id="1005039"/>
    <lineage>
        <taxon>Bacteria</taxon>
        <taxon>Bacillati</taxon>
        <taxon>Armatimonadota</taxon>
        <taxon>Fimbriimonadia</taxon>
        <taxon>Fimbriimonadales</taxon>
        <taxon>Fimbriimonadaceae</taxon>
        <taxon>Fimbriimonas</taxon>
    </lineage>
</organism>
<protein>
    <submittedName>
        <fullName evidence="1">Cyclic-di-AMP receptor</fullName>
    </submittedName>
</protein>
<dbReference type="PANTHER" id="PTHR38456">
    <property type="entry name" value="CYCLIC DI-AMP RECEPTOR A"/>
    <property type="match status" value="1"/>
</dbReference>
<dbReference type="InterPro" id="IPR011322">
    <property type="entry name" value="N-reg_PII-like_a/b"/>
</dbReference>
<keyword evidence="1" id="KW-0675">Receptor</keyword>
<dbReference type="Pfam" id="PF06153">
    <property type="entry name" value="CdAMP_rec"/>
    <property type="match status" value="1"/>
</dbReference>
<dbReference type="InterPro" id="IPR010375">
    <property type="entry name" value="CdAMP_rec"/>
</dbReference>
<gene>
    <name evidence="1" type="ORF">HYR64_00435</name>
</gene>
<name>A0A931LQE6_FIMGI</name>
<dbReference type="Proteomes" id="UP000727962">
    <property type="component" value="Unassembled WGS sequence"/>
</dbReference>